<protein>
    <submittedName>
        <fullName evidence="1">Uncharacterized protein</fullName>
    </submittedName>
</protein>
<dbReference type="SUPFAM" id="SSF52540">
    <property type="entry name" value="P-loop containing nucleoside triphosphate hydrolases"/>
    <property type="match status" value="1"/>
</dbReference>
<dbReference type="AlphaFoldDB" id="A0AAD7VSR8"/>
<dbReference type="InterPro" id="IPR027417">
    <property type="entry name" value="P-loop_NTPase"/>
</dbReference>
<evidence type="ECO:0000313" key="1">
    <source>
        <dbReference type="EMBL" id="KAJ8100316.1"/>
    </source>
</evidence>
<dbReference type="Proteomes" id="UP001217417">
    <property type="component" value="Unassembled WGS sequence"/>
</dbReference>
<keyword evidence="2" id="KW-1185">Reference proteome</keyword>
<accession>A0AAD7VSR8</accession>
<gene>
    <name evidence="1" type="ORF">POJ06DRAFT_101551</name>
</gene>
<reference evidence="1" key="1">
    <citation type="submission" date="2023-03" db="EMBL/GenBank/DDBJ databases">
        <title>Near-Complete genome sequence of Lipomyces tetrasporous NRRL Y-64009, an oleaginous yeast capable of growing on lignocellulosic hydrolysates.</title>
        <authorList>
            <consortium name="Lawrence Berkeley National Laboratory"/>
            <person name="Jagtap S.S."/>
            <person name="Liu J.-J."/>
            <person name="Walukiewicz H.E."/>
            <person name="Pangilinan J."/>
            <person name="Lipzen A."/>
            <person name="Ahrendt S."/>
            <person name="Koriabine M."/>
            <person name="Cobaugh K."/>
            <person name="Salamov A."/>
            <person name="Yoshinaga Y."/>
            <person name="Ng V."/>
            <person name="Daum C."/>
            <person name="Grigoriev I.V."/>
            <person name="Slininger P.J."/>
            <person name="Dien B.S."/>
            <person name="Jin Y.-S."/>
            <person name="Rao C.V."/>
        </authorList>
    </citation>
    <scope>NUCLEOTIDE SEQUENCE</scope>
    <source>
        <strain evidence="1">NRRL Y-64009</strain>
    </source>
</reference>
<evidence type="ECO:0000313" key="2">
    <source>
        <dbReference type="Proteomes" id="UP001217417"/>
    </source>
</evidence>
<comment type="caution">
    <text evidence="1">The sequence shown here is derived from an EMBL/GenBank/DDBJ whole genome shotgun (WGS) entry which is preliminary data.</text>
</comment>
<dbReference type="EMBL" id="JARPMG010000005">
    <property type="protein sequence ID" value="KAJ8100316.1"/>
    <property type="molecule type" value="Genomic_DNA"/>
</dbReference>
<name>A0AAD7VSR8_9ASCO</name>
<proteinExistence type="predicted"/>
<dbReference type="RefSeq" id="XP_056043766.1">
    <property type="nucleotide sequence ID" value="XM_056183916.1"/>
</dbReference>
<sequence>MSAIISSIKEDSVLLNLNDSSLQQPTDVPRRSIPIPYFDEYWHTFDSPLHNITVVSGPPFSGKTHLLSRLSSLFRGLVVVLDLDGRLDILIDEANILVLRPSCKNEFVECMVQILSASLFAKFDGNRGNLGLTSDGITCYQFANNAAAELREPLAAIIIDGLGSYYWSCIVGGTWAHLASRTFELVRQISERYGNIPAIVSITAFSPPSAAVSPLNSSTVWPMLQGADAYIFLTRVPIAQRIHDDITSEKNESDTDWLKTSHVRVSIGFVHANIIKNLRMTIDDGGATFIE</sequence>
<organism evidence="1 2">
    <name type="scientific">Lipomyces tetrasporus</name>
    <dbReference type="NCBI Taxonomy" id="54092"/>
    <lineage>
        <taxon>Eukaryota</taxon>
        <taxon>Fungi</taxon>
        <taxon>Dikarya</taxon>
        <taxon>Ascomycota</taxon>
        <taxon>Saccharomycotina</taxon>
        <taxon>Lipomycetes</taxon>
        <taxon>Lipomycetales</taxon>
        <taxon>Lipomycetaceae</taxon>
        <taxon>Lipomyces</taxon>
    </lineage>
</organism>
<dbReference type="GeneID" id="80879082"/>